<dbReference type="PROSITE" id="PS00189">
    <property type="entry name" value="LIPOYL"/>
    <property type="match status" value="1"/>
</dbReference>
<protein>
    <recommendedName>
        <fullName evidence="8">Acetyltransferase component of pyruvate dehydrogenase complex</fullName>
        <ecNumber evidence="8">2.3.1.12</ecNumber>
    </recommendedName>
</protein>
<comment type="cofactor">
    <cofactor evidence="8">
        <name>(R)-lipoate</name>
        <dbReference type="ChEBI" id="CHEBI:83088"/>
    </cofactor>
    <text evidence="8">Binds 1 lipoyl cofactor covalently.</text>
</comment>
<dbReference type="Gene3D" id="4.10.320.10">
    <property type="entry name" value="E3-binding domain"/>
    <property type="match status" value="1"/>
</dbReference>
<dbReference type="InterPro" id="IPR006257">
    <property type="entry name" value="LAT1"/>
</dbReference>
<keyword evidence="3 8" id="KW-0808">Transferase</keyword>
<dbReference type="AlphaFoldDB" id="A0A098S5N9"/>
<comment type="function">
    <text evidence="6">The pyruvate dehydrogenase complex catalyzes the overall conversion of pyruvate to acetyl-CoA and CO(2). It contains multiple copies of three enzymatic components: pyruvate dehydrogenase (E1), dihydrolipoamide acetyltransferase (E2) and lipoamide dehydrogenase (E3).</text>
</comment>
<comment type="subunit">
    <text evidence="2">Forms a 24-polypeptide structural core with octahedral symmetry.</text>
</comment>
<dbReference type="InterPro" id="IPR004167">
    <property type="entry name" value="PSBD"/>
</dbReference>
<evidence type="ECO:0000256" key="9">
    <source>
        <dbReference type="SAM" id="MobiDB-lite"/>
    </source>
</evidence>
<feature type="region of interest" description="Disordered" evidence="9">
    <location>
        <begin position="192"/>
        <end position="223"/>
    </location>
</feature>
<evidence type="ECO:0000256" key="8">
    <source>
        <dbReference type="RuleBase" id="RU361137"/>
    </source>
</evidence>
<dbReference type="Gene3D" id="2.40.50.100">
    <property type="match status" value="1"/>
</dbReference>
<feature type="compositionally biased region" description="Low complexity" evidence="9">
    <location>
        <begin position="208"/>
        <end position="223"/>
    </location>
</feature>
<dbReference type="GO" id="GO:0004742">
    <property type="term" value="F:dihydrolipoyllysine-residue acetyltransferase activity"/>
    <property type="evidence" value="ECO:0007669"/>
    <property type="project" value="UniProtKB-UniRule"/>
</dbReference>
<name>A0A098S5N9_9BACT</name>
<feature type="compositionally biased region" description="Acidic residues" evidence="9">
    <location>
        <begin position="114"/>
        <end position="124"/>
    </location>
</feature>
<proteinExistence type="inferred from homology"/>
<evidence type="ECO:0000259" key="11">
    <source>
        <dbReference type="PROSITE" id="PS51826"/>
    </source>
</evidence>
<dbReference type="GO" id="GO:0006086">
    <property type="term" value="P:pyruvate decarboxylation to acetyl-CoA"/>
    <property type="evidence" value="ECO:0007669"/>
    <property type="project" value="InterPro"/>
</dbReference>
<dbReference type="InterPro" id="IPR001078">
    <property type="entry name" value="2-oxoacid_DH_actylTfrase"/>
</dbReference>
<dbReference type="CDD" id="cd06849">
    <property type="entry name" value="lipoyl_domain"/>
    <property type="match status" value="1"/>
</dbReference>
<dbReference type="FunFam" id="3.30.559.10:FF:000007">
    <property type="entry name" value="Dihydrolipoamide acetyltransferase component of pyruvate dehydrogenase complex"/>
    <property type="match status" value="1"/>
</dbReference>
<dbReference type="PANTHER" id="PTHR23151:SF90">
    <property type="entry name" value="DIHYDROLIPOYLLYSINE-RESIDUE ACETYLTRANSFERASE COMPONENT OF PYRUVATE DEHYDROGENASE COMPLEX, MITOCHONDRIAL-RELATED"/>
    <property type="match status" value="1"/>
</dbReference>
<dbReference type="InterPro" id="IPR023213">
    <property type="entry name" value="CAT-like_dom_sf"/>
</dbReference>
<dbReference type="InterPro" id="IPR000089">
    <property type="entry name" value="Biotin_lipoyl"/>
</dbReference>
<organism evidence="12 13">
    <name type="scientific">Phaeodactylibacter xiamenensis</name>
    <dbReference type="NCBI Taxonomy" id="1524460"/>
    <lineage>
        <taxon>Bacteria</taxon>
        <taxon>Pseudomonadati</taxon>
        <taxon>Bacteroidota</taxon>
        <taxon>Saprospiria</taxon>
        <taxon>Saprospirales</taxon>
        <taxon>Haliscomenobacteraceae</taxon>
        <taxon>Phaeodactylibacter</taxon>
    </lineage>
</organism>
<comment type="caution">
    <text evidence="12">The sequence shown here is derived from an EMBL/GenBank/DDBJ whole genome shotgun (WGS) entry which is preliminary data.</text>
</comment>
<keyword evidence="5 8" id="KW-0012">Acyltransferase</keyword>
<dbReference type="PANTHER" id="PTHR23151">
    <property type="entry name" value="DIHYDROLIPOAMIDE ACETYL/SUCCINYL-TRANSFERASE-RELATED"/>
    <property type="match status" value="1"/>
</dbReference>
<feature type="region of interest" description="Disordered" evidence="9">
    <location>
        <begin position="103"/>
        <end position="153"/>
    </location>
</feature>
<evidence type="ECO:0000256" key="4">
    <source>
        <dbReference type="ARBA" id="ARBA00022823"/>
    </source>
</evidence>
<feature type="domain" description="Peripheral subunit-binding (PSBD)" evidence="11">
    <location>
        <begin position="154"/>
        <end position="191"/>
    </location>
</feature>
<dbReference type="PROSITE" id="PS51826">
    <property type="entry name" value="PSBD"/>
    <property type="match status" value="1"/>
</dbReference>
<dbReference type="EMBL" id="JPOS01000038">
    <property type="protein sequence ID" value="KGE87331.1"/>
    <property type="molecule type" value="Genomic_DNA"/>
</dbReference>
<evidence type="ECO:0000259" key="10">
    <source>
        <dbReference type="PROSITE" id="PS50968"/>
    </source>
</evidence>
<gene>
    <name evidence="12" type="ORF">IX84_17045</name>
</gene>
<dbReference type="Proteomes" id="UP000029736">
    <property type="component" value="Unassembled WGS sequence"/>
</dbReference>
<evidence type="ECO:0000256" key="5">
    <source>
        <dbReference type="ARBA" id="ARBA00023315"/>
    </source>
</evidence>
<dbReference type="InterPro" id="IPR036625">
    <property type="entry name" value="E3-bd_dom_sf"/>
</dbReference>
<feature type="compositionally biased region" description="Low complexity" evidence="9">
    <location>
        <begin position="133"/>
        <end position="147"/>
    </location>
</feature>
<evidence type="ECO:0000256" key="1">
    <source>
        <dbReference type="ARBA" id="ARBA00007317"/>
    </source>
</evidence>
<comment type="catalytic activity">
    <reaction evidence="7 8">
        <text>N(6)-[(R)-dihydrolipoyl]-L-lysyl-[protein] + acetyl-CoA = N(6)-[(R)-S(8)-acetyldihydrolipoyl]-L-lysyl-[protein] + CoA</text>
        <dbReference type="Rhea" id="RHEA:17017"/>
        <dbReference type="Rhea" id="RHEA-COMP:10475"/>
        <dbReference type="Rhea" id="RHEA-COMP:10478"/>
        <dbReference type="ChEBI" id="CHEBI:57287"/>
        <dbReference type="ChEBI" id="CHEBI:57288"/>
        <dbReference type="ChEBI" id="CHEBI:83100"/>
        <dbReference type="ChEBI" id="CHEBI:83111"/>
        <dbReference type="EC" id="2.3.1.12"/>
    </reaction>
</comment>
<dbReference type="EC" id="2.3.1.12" evidence="8"/>
<dbReference type="Gene3D" id="3.30.559.10">
    <property type="entry name" value="Chloramphenicol acetyltransferase-like domain"/>
    <property type="match status" value="1"/>
</dbReference>
<comment type="similarity">
    <text evidence="1 8">Belongs to the 2-oxoacid dehydrogenase family.</text>
</comment>
<dbReference type="GO" id="GO:0045254">
    <property type="term" value="C:pyruvate dehydrogenase complex"/>
    <property type="evidence" value="ECO:0007669"/>
    <property type="project" value="UniProtKB-UniRule"/>
</dbReference>
<dbReference type="Pfam" id="PF02817">
    <property type="entry name" value="E3_binding"/>
    <property type="match status" value="1"/>
</dbReference>
<dbReference type="STRING" id="1524460.IX84_17045"/>
<evidence type="ECO:0000313" key="12">
    <source>
        <dbReference type="EMBL" id="KGE87331.1"/>
    </source>
</evidence>
<dbReference type="NCBIfam" id="TIGR01349">
    <property type="entry name" value="PDHac_trf_mito"/>
    <property type="match status" value="1"/>
</dbReference>
<feature type="domain" description="Lipoyl-binding" evidence="10">
    <location>
        <begin position="18"/>
        <end position="103"/>
    </location>
</feature>
<dbReference type="InterPro" id="IPR045257">
    <property type="entry name" value="E2/Pdx1"/>
</dbReference>
<sequence>MTPGINKRSTTKIHNRMAEVIRMPRMSDTMEEGNIVSWLKEEGEEVEAGETLAEVETDKATMELDSYFDGVLLHIAVKEGPVPINDVIAVIGEEGEDWKAAIEGASSDNGGADDSSDDSGDEEATAPKEEETSNSPAASASSDNSGSDSDKRIKASPLARSMAKEANIDLAQVNGSGDGGRIVKKDIEEAIEQQQSAPAPQPAPSAPEAPAAQPAPQQEAPAAKVPEFSISASGDNYEDQPISQMRKTIARRLGESKFSAPHFYLTVEINMDNAIKVRKRLNEVAPTKISFNDLVLKACAVALRQHPAINSSWLGDKIRKNKDVNVGVAVAVDEGLLVPVIRFADMKSLSQINTEVKTLAGKAKNRKLSTEEMQGNTFTISNLGMFGIEEFTAIINPPDSCILAVGGIIQKPIVKDGELAVGNMMKVTLSCDHRVVDGATGAAFLNTVKDILEDPIRILV</sequence>
<accession>A0A098S5N9</accession>
<evidence type="ECO:0000313" key="13">
    <source>
        <dbReference type="Proteomes" id="UP000029736"/>
    </source>
</evidence>
<dbReference type="SUPFAM" id="SSF47005">
    <property type="entry name" value="Peripheral subunit-binding domain of 2-oxo acid dehydrogenase complex"/>
    <property type="match status" value="1"/>
</dbReference>
<dbReference type="Pfam" id="PF00364">
    <property type="entry name" value="Biotin_lipoyl"/>
    <property type="match status" value="1"/>
</dbReference>
<keyword evidence="13" id="KW-1185">Reference proteome</keyword>
<dbReference type="SUPFAM" id="SSF51230">
    <property type="entry name" value="Single hybrid motif"/>
    <property type="match status" value="1"/>
</dbReference>
<dbReference type="SUPFAM" id="SSF52777">
    <property type="entry name" value="CoA-dependent acyltransferases"/>
    <property type="match status" value="1"/>
</dbReference>
<evidence type="ECO:0000256" key="3">
    <source>
        <dbReference type="ARBA" id="ARBA00022679"/>
    </source>
</evidence>
<feature type="compositionally biased region" description="Low complexity" evidence="9">
    <location>
        <begin position="103"/>
        <end position="113"/>
    </location>
</feature>
<reference evidence="12 13" key="1">
    <citation type="journal article" date="2014" name="Int. J. Syst. Evol. Microbiol.">
        <title>Phaeodactylibacter xiamenensis gen. nov., sp. nov., a member of the family Saprospiraceae isolated from the marine alga Phaeodactylum tricornutum.</title>
        <authorList>
            <person name="Chen Z.Jr."/>
            <person name="Lei X."/>
            <person name="Lai Q."/>
            <person name="Li Y."/>
            <person name="Zhang B."/>
            <person name="Zhang J."/>
            <person name="Zhang H."/>
            <person name="Yang L."/>
            <person name="Zheng W."/>
            <person name="Tian Y."/>
            <person name="Yu Z."/>
            <person name="Xu H.Jr."/>
            <person name="Zheng T."/>
        </authorList>
    </citation>
    <scope>NUCLEOTIDE SEQUENCE [LARGE SCALE GENOMIC DNA]</scope>
    <source>
        <strain evidence="12 13">KD52</strain>
    </source>
</reference>
<dbReference type="Pfam" id="PF00198">
    <property type="entry name" value="2-oxoacid_dh"/>
    <property type="match status" value="1"/>
</dbReference>
<evidence type="ECO:0000256" key="7">
    <source>
        <dbReference type="ARBA" id="ARBA00048370"/>
    </source>
</evidence>
<dbReference type="PROSITE" id="PS50968">
    <property type="entry name" value="BIOTINYL_LIPOYL"/>
    <property type="match status" value="1"/>
</dbReference>
<evidence type="ECO:0000256" key="2">
    <source>
        <dbReference type="ARBA" id="ARBA00011484"/>
    </source>
</evidence>
<keyword evidence="4 8" id="KW-0450">Lipoyl</keyword>
<evidence type="ECO:0000256" key="6">
    <source>
        <dbReference type="ARBA" id="ARBA00025211"/>
    </source>
</evidence>
<dbReference type="InterPro" id="IPR003016">
    <property type="entry name" value="2-oxoA_DH_lipoyl-BS"/>
</dbReference>
<dbReference type="InterPro" id="IPR011053">
    <property type="entry name" value="Single_hybrid_motif"/>
</dbReference>